<dbReference type="Proteomes" id="UP000799754">
    <property type="component" value="Unassembled WGS sequence"/>
</dbReference>
<organism evidence="1 2">
    <name type="scientific">Macroventuria anomochaeta</name>
    <dbReference type="NCBI Taxonomy" id="301207"/>
    <lineage>
        <taxon>Eukaryota</taxon>
        <taxon>Fungi</taxon>
        <taxon>Dikarya</taxon>
        <taxon>Ascomycota</taxon>
        <taxon>Pezizomycotina</taxon>
        <taxon>Dothideomycetes</taxon>
        <taxon>Pleosporomycetidae</taxon>
        <taxon>Pleosporales</taxon>
        <taxon>Pleosporineae</taxon>
        <taxon>Didymellaceae</taxon>
        <taxon>Macroventuria</taxon>
    </lineage>
</organism>
<accession>A0ACB6RPE9</accession>
<evidence type="ECO:0000313" key="2">
    <source>
        <dbReference type="Proteomes" id="UP000799754"/>
    </source>
</evidence>
<keyword evidence="2" id="KW-1185">Reference proteome</keyword>
<protein>
    <submittedName>
        <fullName evidence="1">Uncharacterized protein</fullName>
    </submittedName>
</protein>
<reference evidence="1" key="1">
    <citation type="journal article" date="2020" name="Stud. Mycol.">
        <title>101 Dothideomycetes genomes: a test case for predicting lifestyles and emergence of pathogens.</title>
        <authorList>
            <person name="Haridas S."/>
            <person name="Albert R."/>
            <person name="Binder M."/>
            <person name="Bloem J."/>
            <person name="Labutti K."/>
            <person name="Salamov A."/>
            <person name="Andreopoulos B."/>
            <person name="Baker S."/>
            <person name="Barry K."/>
            <person name="Bills G."/>
            <person name="Bluhm B."/>
            <person name="Cannon C."/>
            <person name="Castanera R."/>
            <person name="Culley D."/>
            <person name="Daum C."/>
            <person name="Ezra D."/>
            <person name="Gonzalez J."/>
            <person name="Henrissat B."/>
            <person name="Kuo A."/>
            <person name="Liang C."/>
            <person name="Lipzen A."/>
            <person name="Lutzoni F."/>
            <person name="Magnuson J."/>
            <person name="Mondo S."/>
            <person name="Nolan M."/>
            <person name="Ohm R."/>
            <person name="Pangilinan J."/>
            <person name="Park H.-J."/>
            <person name="Ramirez L."/>
            <person name="Alfaro M."/>
            <person name="Sun H."/>
            <person name="Tritt A."/>
            <person name="Yoshinaga Y."/>
            <person name="Zwiers L.-H."/>
            <person name="Turgeon B."/>
            <person name="Goodwin S."/>
            <person name="Spatafora J."/>
            <person name="Crous P."/>
            <person name="Grigoriev I."/>
        </authorList>
    </citation>
    <scope>NUCLEOTIDE SEQUENCE</scope>
    <source>
        <strain evidence="1">CBS 525.71</strain>
    </source>
</reference>
<proteinExistence type="predicted"/>
<sequence>MEEPTTVLRHYQDNCSSLNLSLARQVEGMEQAEPNKSYLDLRSASRARYHHLRKRQSLTLRWKHCHLDCPAYEHRHLSSRHRRMKKWKEECNEEAYWDERIVRLEHKESLEFMDPVQAYYNHGHNTTAIESLRPTKYVEEEEAGGHDWVDVDDSPDDALEVEVITSPSWALSLHPPPQSNSSPFPVAGRCVWGESTFTWHRNTSGYWELGYANQYMVDEMVDPYGCRQTPLPLSCHCCSPNFGIHVCSCTEFDEHEPSPEDQQRCHLMEWLTSPLSSGISYPHCPPREVGGFWMSRSVLSQCITNPSLCNGTHGKSVRSLDSSVDL</sequence>
<gene>
    <name evidence="1" type="ORF">BU25DRAFT_167606</name>
</gene>
<comment type="caution">
    <text evidence="1">The sequence shown here is derived from an EMBL/GenBank/DDBJ whole genome shotgun (WGS) entry which is preliminary data.</text>
</comment>
<evidence type="ECO:0000313" key="1">
    <source>
        <dbReference type="EMBL" id="KAF2623825.1"/>
    </source>
</evidence>
<name>A0ACB6RPE9_9PLEO</name>
<dbReference type="EMBL" id="MU006734">
    <property type="protein sequence ID" value="KAF2623825.1"/>
    <property type="molecule type" value="Genomic_DNA"/>
</dbReference>